<name>A0ABP7FPR3_9ACTN</name>
<keyword evidence="4" id="KW-1185">Reference proteome</keyword>
<dbReference type="Pfam" id="PF10756">
    <property type="entry name" value="bPH_6"/>
    <property type="match status" value="1"/>
</dbReference>
<dbReference type="InterPro" id="IPR019692">
    <property type="entry name" value="CFP-6_PH"/>
</dbReference>
<feature type="transmembrane region" description="Helical" evidence="1">
    <location>
        <begin position="20"/>
        <end position="40"/>
    </location>
</feature>
<protein>
    <recommendedName>
        <fullName evidence="2">Low molecular weight protein antigen 6 PH domain-containing protein</fullName>
    </recommendedName>
</protein>
<accession>A0ABP7FPR3</accession>
<dbReference type="Proteomes" id="UP001500908">
    <property type="component" value="Unassembled WGS sequence"/>
</dbReference>
<feature type="transmembrane region" description="Helical" evidence="1">
    <location>
        <begin position="46"/>
        <end position="66"/>
    </location>
</feature>
<comment type="caution">
    <text evidence="3">The sequence shown here is derived from an EMBL/GenBank/DDBJ whole genome shotgun (WGS) entry which is preliminary data.</text>
</comment>
<sequence>MNNQAVPRLPVTWRPRNMRVVGYGLAVLCMATMVTLAIILPETWRLQDRLGLVFLGLLLVGGLYLLTRPKVVVAESSVTVVNVIRTYVLEWAEIIDVRMPVGEPWPTVDLADGSTLAVMGIQSNDGALARSCLAQFRALLHERGEAQEPGDNGPS</sequence>
<keyword evidence="1" id="KW-0812">Transmembrane</keyword>
<evidence type="ECO:0000259" key="2">
    <source>
        <dbReference type="Pfam" id="PF10756"/>
    </source>
</evidence>
<evidence type="ECO:0000256" key="1">
    <source>
        <dbReference type="SAM" id="Phobius"/>
    </source>
</evidence>
<keyword evidence="1" id="KW-1133">Transmembrane helix</keyword>
<organism evidence="3 4">
    <name type="scientific">Salinactinospora qingdaonensis</name>
    <dbReference type="NCBI Taxonomy" id="702744"/>
    <lineage>
        <taxon>Bacteria</taxon>
        <taxon>Bacillati</taxon>
        <taxon>Actinomycetota</taxon>
        <taxon>Actinomycetes</taxon>
        <taxon>Streptosporangiales</taxon>
        <taxon>Nocardiopsidaceae</taxon>
        <taxon>Salinactinospora</taxon>
    </lineage>
</organism>
<keyword evidence="1" id="KW-0472">Membrane</keyword>
<evidence type="ECO:0000313" key="3">
    <source>
        <dbReference type="EMBL" id="GAA3742877.1"/>
    </source>
</evidence>
<dbReference type="EMBL" id="BAABDD010000009">
    <property type="protein sequence ID" value="GAA3742877.1"/>
    <property type="molecule type" value="Genomic_DNA"/>
</dbReference>
<proteinExistence type="predicted"/>
<feature type="domain" description="Low molecular weight protein antigen 6 PH" evidence="2">
    <location>
        <begin position="68"/>
        <end position="135"/>
    </location>
</feature>
<evidence type="ECO:0000313" key="4">
    <source>
        <dbReference type="Proteomes" id="UP001500908"/>
    </source>
</evidence>
<reference evidence="4" key="1">
    <citation type="journal article" date="2019" name="Int. J. Syst. Evol. Microbiol.">
        <title>The Global Catalogue of Microorganisms (GCM) 10K type strain sequencing project: providing services to taxonomists for standard genome sequencing and annotation.</title>
        <authorList>
            <consortium name="The Broad Institute Genomics Platform"/>
            <consortium name="The Broad Institute Genome Sequencing Center for Infectious Disease"/>
            <person name="Wu L."/>
            <person name="Ma J."/>
        </authorList>
    </citation>
    <scope>NUCLEOTIDE SEQUENCE [LARGE SCALE GENOMIC DNA]</scope>
    <source>
        <strain evidence="4">JCM 17137</strain>
    </source>
</reference>
<gene>
    <name evidence="3" type="ORF">GCM10022402_23160</name>
</gene>